<evidence type="ECO:0000256" key="4">
    <source>
        <dbReference type="ARBA" id="ARBA00022737"/>
    </source>
</evidence>
<keyword evidence="3" id="KW-0479">Metal-binding</keyword>
<dbReference type="InterPro" id="IPR044066">
    <property type="entry name" value="TRIAD_supradom"/>
</dbReference>
<name>A0A137PIP5_CONC2</name>
<evidence type="ECO:0000313" key="11">
    <source>
        <dbReference type="Proteomes" id="UP000070444"/>
    </source>
</evidence>
<evidence type="ECO:0000256" key="6">
    <source>
        <dbReference type="ARBA" id="ARBA00022786"/>
    </source>
</evidence>
<keyword evidence="5" id="KW-0863">Zinc-finger</keyword>
<accession>A0A137PIP5</accession>
<dbReference type="InterPro" id="IPR047544">
    <property type="entry name" value="RING-HC_RBR_RNF216"/>
</dbReference>
<dbReference type="GO" id="GO:0008270">
    <property type="term" value="F:zinc ion binding"/>
    <property type="evidence" value="ECO:0007669"/>
    <property type="project" value="UniProtKB-KW"/>
</dbReference>
<dbReference type="AlphaFoldDB" id="A0A137PIP5"/>
<keyword evidence="11" id="KW-1185">Reference proteome</keyword>
<dbReference type="GO" id="GO:0016740">
    <property type="term" value="F:transferase activity"/>
    <property type="evidence" value="ECO:0007669"/>
    <property type="project" value="UniProtKB-KW"/>
</dbReference>
<keyword evidence="8" id="KW-0812">Transmembrane</keyword>
<keyword evidence="8" id="KW-0472">Membrane</keyword>
<comment type="pathway">
    <text evidence="1">Protein modification; protein ubiquitination.</text>
</comment>
<dbReference type="PANTHER" id="PTHR22770">
    <property type="entry name" value="UBIQUITIN CONJUGATING ENZYME 7 INTERACTING PROTEIN-RELATED"/>
    <property type="match status" value="1"/>
</dbReference>
<dbReference type="OMA" id="IQIEVFR"/>
<dbReference type="CDD" id="cd16630">
    <property type="entry name" value="RING-HC_RBR_RNF216"/>
    <property type="match status" value="1"/>
</dbReference>
<keyword evidence="4" id="KW-0677">Repeat</keyword>
<dbReference type="Proteomes" id="UP000070444">
    <property type="component" value="Unassembled WGS sequence"/>
</dbReference>
<evidence type="ECO:0000256" key="3">
    <source>
        <dbReference type="ARBA" id="ARBA00022723"/>
    </source>
</evidence>
<dbReference type="CDD" id="cd20353">
    <property type="entry name" value="Rcat_RBR_RNF216"/>
    <property type="match status" value="1"/>
</dbReference>
<evidence type="ECO:0000256" key="2">
    <source>
        <dbReference type="ARBA" id="ARBA00022679"/>
    </source>
</evidence>
<dbReference type="EMBL" id="KQ964419">
    <property type="protein sequence ID" value="KXN74862.1"/>
    <property type="molecule type" value="Genomic_DNA"/>
</dbReference>
<dbReference type="InterPro" id="IPR051628">
    <property type="entry name" value="LUBAC_E3_Ligases"/>
</dbReference>
<protein>
    <recommendedName>
        <fullName evidence="9">RING-type domain-containing protein</fullName>
    </recommendedName>
</protein>
<feature type="domain" description="RING-type" evidence="9">
    <location>
        <begin position="275"/>
        <end position="569"/>
    </location>
</feature>
<sequence length="662" mass="77458">MFKSLKSLNKLKWLPLSQEDDTEEEVDNSQLTRKHSVYYKELNILKNIFPDCDVRYLENCCKYYKSDIVNRVCDKIFHLNHGFYPSSISEPKTNTLEADIENKNLWLKQCIELFPDCSPKWMRDRIDLAGHSPVYKLIYLILDLNKPYPKEYTHGELEDKHLFRSEKYTKGASLRLFNAFPNVFKSEIKQILRENNYDYLTCYKILKETKKEVSWVNSMWNTIAPRSQYDEPDMFDLEVLRDVDRLEALKKTDQEKTNFKAAQLVNQSEYEVNDELISCSCCYTDHAFEMLCQCNDGHLFCFSCVGRYLNEMTYGQTPIKDQGRIPCMDMDGCQGSITRSELMRAVHIDVIKSFDTAVAHNEIELSGLHIINCPFCRYCEADKEPVLREFKWFNYIAYTGSVFSIHSWVVGLNYTASSIMILFLVLPNYCFLLLLSLIAYHNHNGLNILTEFPTFKILQYLKKDQLQKIFTCKSPECSKQSCLKCFQQCTLSHICYESEFDALRLKIEQAMAAAVKHTCPICNLSFTKLDGCNKLTCRCGYIMCHMCGKGIAHESYAHFCDHFQLIPDIPCKLCTKCHLYKEPNLDEASRRAAQRAYREFMEENPNAVHIELPENLKDIIEDPFLDQVGGMNMDQMKELVKYRLDKWVTKALNWLFSWFFED</sequence>
<dbReference type="PROSITE" id="PS51873">
    <property type="entry name" value="TRIAD"/>
    <property type="match status" value="1"/>
</dbReference>
<feature type="transmembrane region" description="Helical" evidence="8">
    <location>
        <begin position="392"/>
        <end position="410"/>
    </location>
</feature>
<gene>
    <name evidence="10" type="ORF">CONCODRAFT_82638</name>
</gene>
<dbReference type="SUPFAM" id="SSF57850">
    <property type="entry name" value="RING/U-box"/>
    <property type="match status" value="1"/>
</dbReference>
<evidence type="ECO:0000256" key="8">
    <source>
        <dbReference type="SAM" id="Phobius"/>
    </source>
</evidence>
<keyword evidence="7" id="KW-0862">Zinc</keyword>
<dbReference type="Pfam" id="PF26200">
    <property type="entry name" value="Rcat_RNF216"/>
    <property type="match status" value="1"/>
</dbReference>
<dbReference type="OrthoDB" id="10009520at2759"/>
<dbReference type="Gene3D" id="1.20.120.1750">
    <property type="match status" value="1"/>
</dbReference>
<keyword evidence="2" id="KW-0808">Transferase</keyword>
<dbReference type="InterPro" id="IPR047546">
    <property type="entry name" value="Rcat_RBR_RNF216"/>
</dbReference>
<evidence type="ECO:0000313" key="10">
    <source>
        <dbReference type="EMBL" id="KXN74862.1"/>
    </source>
</evidence>
<evidence type="ECO:0000256" key="5">
    <source>
        <dbReference type="ARBA" id="ARBA00022771"/>
    </source>
</evidence>
<dbReference type="PANTHER" id="PTHR22770:SF42">
    <property type="entry name" value="FINGER PROTEIN (ZIN), PUTATIVE (AFU_ORTHOLOGUE AFUA_4G03910)-RELATED"/>
    <property type="match status" value="1"/>
</dbReference>
<dbReference type="Pfam" id="PF26191">
    <property type="entry name" value="RING-HC_RBR_RNF216"/>
    <property type="match status" value="1"/>
</dbReference>
<keyword evidence="6" id="KW-0833">Ubl conjugation pathway</keyword>
<organism evidence="10 11">
    <name type="scientific">Conidiobolus coronatus (strain ATCC 28846 / CBS 209.66 / NRRL 28638)</name>
    <name type="common">Delacroixia coronata</name>
    <dbReference type="NCBI Taxonomy" id="796925"/>
    <lineage>
        <taxon>Eukaryota</taxon>
        <taxon>Fungi</taxon>
        <taxon>Fungi incertae sedis</taxon>
        <taxon>Zoopagomycota</taxon>
        <taxon>Entomophthoromycotina</taxon>
        <taxon>Entomophthoromycetes</taxon>
        <taxon>Entomophthorales</taxon>
        <taxon>Ancylistaceae</taxon>
        <taxon>Conidiobolus</taxon>
    </lineage>
</organism>
<reference evidence="10 11" key="1">
    <citation type="journal article" date="2015" name="Genome Biol. Evol.">
        <title>Phylogenomic analyses indicate that early fungi evolved digesting cell walls of algal ancestors of land plants.</title>
        <authorList>
            <person name="Chang Y."/>
            <person name="Wang S."/>
            <person name="Sekimoto S."/>
            <person name="Aerts A.L."/>
            <person name="Choi C."/>
            <person name="Clum A."/>
            <person name="LaButti K.M."/>
            <person name="Lindquist E.A."/>
            <person name="Yee Ngan C."/>
            <person name="Ohm R.A."/>
            <person name="Salamov A.A."/>
            <person name="Grigoriev I.V."/>
            <person name="Spatafora J.W."/>
            <person name="Berbee M.L."/>
        </authorList>
    </citation>
    <scope>NUCLEOTIDE SEQUENCE [LARGE SCALE GENOMIC DNA]</scope>
    <source>
        <strain evidence="10 11">NRRL 28638</strain>
    </source>
</reference>
<feature type="transmembrane region" description="Helical" evidence="8">
    <location>
        <begin position="416"/>
        <end position="440"/>
    </location>
</feature>
<proteinExistence type="predicted"/>
<evidence type="ECO:0000259" key="9">
    <source>
        <dbReference type="PROSITE" id="PS51873"/>
    </source>
</evidence>
<keyword evidence="8" id="KW-1133">Transmembrane helix</keyword>
<evidence type="ECO:0000256" key="7">
    <source>
        <dbReference type="ARBA" id="ARBA00022833"/>
    </source>
</evidence>
<dbReference type="STRING" id="796925.A0A137PIP5"/>
<evidence type="ECO:0000256" key="1">
    <source>
        <dbReference type="ARBA" id="ARBA00004906"/>
    </source>
</evidence>